<dbReference type="SUPFAM" id="SSF57802">
    <property type="entry name" value="Rubredoxin-like"/>
    <property type="match status" value="1"/>
</dbReference>
<dbReference type="CDD" id="cd00730">
    <property type="entry name" value="rubredoxin"/>
    <property type="match status" value="1"/>
</dbReference>
<protein>
    <recommendedName>
        <fullName evidence="9">Rubredoxin-like domain-containing protein</fullName>
    </recommendedName>
</protein>
<feature type="region of interest" description="Disordered" evidence="7">
    <location>
        <begin position="327"/>
        <end position="346"/>
    </location>
</feature>
<dbReference type="InterPro" id="IPR005804">
    <property type="entry name" value="FA_desaturase_dom"/>
</dbReference>
<keyword evidence="8" id="KW-0812">Transmembrane</keyword>
<dbReference type="InterPro" id="IPR024935">
    <property type="entry name" value="Rubredoxin_dom"/>
</dbReference>
<keyword evidence="8" id="KW-0472">Membrane</keyword>
<feature type="transmembrane region" description="Helical" evidence="8">
    <location>
        <begin position="31"/>
        <end position="54"/>
    </location>
</feature>
<dbReference type="InterPro" id="IPR050526">
    <property type="entry name" value="Rubredoxin_ET"/>
</dbReference>
<evidence type="ECO:0000256" key="8">
    <source>
        <dbReference type="SAM" id="Phobius"/>
    </source>
</evidence>
<dbReference type="PRINTS" id="PR00163">
    <property type="entry name" value="RUBREDOXIN"/>
</dbReference>
<dbReference type="InterPro" id="IPR018527">
    <property type="entry name" value="Rubredoxin_Fe_BS"/>
</dbReference>
<feature type="transmembrane region" description="Helical" evidence="8">
    <location>
        <begin position="196"/>
        <end position="216"/>
    </location>
</feature>
<gene>
    <name evidence="10" type="ORF">GCM10007100_31750</name>
</gene>
<evidence type="ECO:0000256" key="3">
    <source>
        <dbReference type="ARBA" id="ARBA00022448"/>
    </source>
</evidence>
<sequence>MELDKPNIKINWRRSALAPETLASLNERSNLLGALQTGGFLLVLLLTGITSFYFWLQKDWWLFAIALFAHGTVTSFCINAVHELVHGTVFRTPWLNDFFANLFGFIGLVNPHMFWFSHAEHHKFTLHPPDDLEVTLPVYHSKAKYLTSALLNVHCYHDFVILFRHSCGIFRGPWETVIVPNKPEDRKRKVVNWSRMALLLHLIILVASIASGLWIIPVLTTFTGAYGAWLFYLCNFTQHAGLTENIDDFRLNCRTIYLNPVTRFLYWHMNWHIEHHMYAAVPCYRLHRLHRAIKHELPHCPRGLVEAWIEIAYIQYRRRRDPDYRFIPELPSPDQENEPQSSRLKQIHDQAEQRLAEQAQAEAPSGRRWQCRVCGFVYYESKGLPEEGIAPGTAWEDIPDDWRCPDCGVRKAQFHMEELSEKEELPES</sequence>
<dbReference type="PANTHER" id="PTHR47627:SF1">
    <property type="entry name" value="RUBREDOXIN-1-RELATED"/>
    <property type="match status" value="1"/>
</dbReference>
<evidence type="ECO:0000313" key="10">
    <source>
        <dbReference type="EMBL" id="GHC62040.1"/>
    </source>
</evidence>
<keyword evidence="4" id="KW-0479">Metal-binding</keyword>
<comment type="similarity">
    <text evidence="2">Belongs to the rubredoxin family.</text>
</comment>
<dbReference type="Pfam" id="PF00301">
    <property type="entry name" value="Rubredoxin"/>
    <property type="match status" value="1"/>
</dbReference>
<evidence type="ECO:0000256" key="7">
    <source>
        <dbReference type="SAM" id="MobiDB-lite"/>
    </source>
</evidence>
<evidence type="ECO:0000256" key="1">
    <source>
        <dbReference type="ARBA" id="ARBA00001965"/>
    </source>
</evidence>
<reference evidence="10" key="1">
    <citation type="journal article" date="2014" name="Int. J. Syst. Evol. Microbiol.">
        <title>Complete genome sequence of Corynebacterium casei LMG S-19264T (=DSM 44701T), isolated from a smear-ripened cheese.</title>
        <authorList>
            <consortium name="US DOE Joint Genome Institute (JGI-PGF)"/>
            <person name="Walter F."/>
            <person name="Albersmeier A."/>
            <person name="Kalinowski J."/>
            <person name="Ruckert C."/>
        </authorList>
    </citation>
    <scope>NUCLEOTIDE SEQUENCE</scope>
    <source>
        <strain evidence="10">KCTC 12988</strain>
    </source>
</reference>
<evidence type="ECO:0000313" key="11">
    <source>
        <dbReference type="Proteomes" id="UP000644507"/>
    </source>
</evidence>
<feature type="transmembrane region" description="Helical" evidence="8">
    <location>
        <begin position="60"/>
        <end position="81"/>
    </location>
</feature>
<dbReference type="EMBL" id="BMXI01000015">
    <property type="protein sequence ID" value="GHC62040.1"/>
    <property type="molecule type" value="Genomic_DNA"/>
</dbReference>
<dbReference type="RefSeq" id="WP_345778128.1">
    <property type="nucleotide sequence ID" value="NZ_BMXI01000015.1"/>
</dbReference>
<reference evidence="10" key="2">
    <citation type="submission" date="2020-09" db="EMBL/GenBank/DDBJ databases">
        <authorList>
            <person name="Sun Q."/>
            <person name="Kim S."/>
        </authorList>
    </citation>
    <scope>NUCLEOTIDE SEQUENCE</scope>
    <source>
        <strain evidence="10">KCTC 12988</strain>
    </source>
</reference>
<comment type="cofactor">
    <cofactor evidence="1">
        <name>Fe(3+)</name>
        <dbReference type="ChEBI" id="CHEBI:29034"/>
    </cofactor>
</comment>
<evidence type="ECO:0000259" key="9">
    <source>
        <dbReference type="PROSITE" id="PS50903"/>
    </source>
</evidence>
<dbReference type="AlphaFoldDB" id="A0A918TU54"/>
<dbReference type="FunFam" id="2.20.28.10:FF:000001">
    <property type="entry name" value="Rubredoxin"/>
    <property type="match status" value="1"/>
</dbReference>
<dbReference type="InterPro" id="IPR024934">
    <property type="entry name" value="Rubredoxin-like_dom"/>
</dbReference>
<keyword evidence="5" id="KW-0249">Electron transport</keyword>
<evidence type="ECO:0000256" key="6">
    <source>
        <dbReference type="ARBA" id="ARBA00023004"/>
    </source>
</evidence>
<name>A0A918TU54_9BACT</name>
<dbReference type="Gene3D" id="2.20.28.10">
    <property type="match status" value="1"/>
</dbReference>
<keyword evidence="3" id="KW-0813">Transport</keyword>
<accession>A0A918TU54</accession>
<dbReference type="PROSITE" id="PS00202">
    <property type="entry name" value="RUBREDOXIN"/>
    <property type="match status" value="1"/>
</dbReference>
<dbReference type="Pfam" id="PF00487">
    <property type="entry name" value="FA_desaturase"/>
    <property type="match status" value="1"/>
</dbReference>
<keyword evidence="8" id="KW-1133">Transmembrane helix</keyword>
<dbReference type="GO" id="GO:0006629">
    <property type="term" value="P:lipid metabolic process"/>
    <property type="evidence" value="ECO:0007669"/>
    <property type="project" value="InterPro"/>
</dbReference>
<proteinExistence type="inferred from homology"/>
<dbReference type="PROSITE" id="PS50903">
    <property type="entry name" value="RUBREDOXIN_LIKE"/>
    <property type="match status" value="1"/>
</dbReference>
<dbReference type="GO" id="GO:0005506">
    <property type="term" value="F:iron ion binding"/>
    <property type="evidence" value="ECO:0007669"/>
    <property type="project" value="InterPro"/>
</dbReference>
<evidence type="ECO:0000256" key="5">
    <source>
        <dbReference type="ARBA" id="ARBA00022982"/>
    </source>
</evidence>
<dbReference type="GO" id="GO:0043448">
    <property type="term" value="P:alkane catabolic process"/>
    <property type="evidence" value="ECO:0007669"/>
    <property type="project" value="TreeGrafter"/>
</dbReference>
<dbReference type="PANTHER" id="PTHR47627">
    <property type="entry name" value="RUBREDOXIN"/>
    <property type="match status" value="1"/>
</dbReference>
<dbReference type="Proteomes" id="UP000644507">
    <property type="component" value="Unassembled WGS sequence"/>
</dbReference>
<comment type="caution">
    <text evidence="10">The sequence shown here is derived from an EMBL/GenBank/DDBJ whole genome shotgun (WGS) entry which is preliminary data.</text>
</comment>
<dbReference type="GO" id="GO:0009055">
    <property type="term" value="F:electron transfer activity"/>
    <property type="evidence" value="ECO:0007669"/>
    <property type="project" value="TreeGrafter"/>
</dbReference>
<feature type="domain" description="Rubredoxin-like" evidence="9">
    <location>
        <begin position="366"/>
        <end position="417"/>
    </location>
</feature>
<evidence type="ECO:0000256" key="2">
    <source>
        <dbReference type="ARBA" id="ARBA00005337"/>
    </source>
</evidence>
<evidence type="ECO:0000256" key="4">
    <source>
        <dbReference type="ARBA" id="ARBA00022723"/>
    </source>
</evidence>
<keyword evidence="6" id="KW-0408">Iron</keyword>
<keyword evidence="11" id="KW-1185">Reference proteome</keyword>
<organism evidence="10 11">
    <name type="scientific">Roseibacillus persicicus</name>
    <dbReference type="NCBI Taxonomy" id="454148"/>
    <lineage>
        <taxon>Bacteria</taxon>
        <taxon>Pseudomonadati</taxon>
        <taxon>Verrucomicrobiota</taxon>
        <taxon>Verrucomicrobiia</taxon>
        <taxon>Verrucomicrobiales</taxon>
        <taxon>Verrucomicrobiaceae</taxon>
        <taxon>Roseibacillus</taxon>
    </lineage>
</organism>